<feature type="transmembrane region" description="Helical" evidence="1">
    <location>
        <begin position="34"/>
        <end position="55"/>
    </location>
</feature>
<proteinExistence type="predicted"/>
<evidence type="ECO:0000313" key="3">
    <source>
        <dbReference type="Proteomes" id="UP000192738"/>
    </source>
</evidence>
<feature type="transmembrane region" description="Helical" evidence="1">
    <location>
        <begin position="130"/>
        <end position="151"/>
    </location>
</feature>
<feature type="transmembrane region" description="Helical" evidence="1">
    <location>
        <begin position="6"/>
        <end position="22"/>
    </location>
</feature>
<reference evidence="2 3" key="1">
    <citation type="submission" date="2017-04" db="EMBL/GenBank/DDBJ databases">
        <authorList>
            <person name="Afonso C.L."/>
            <person name="Miller P.J."/>
            <person name="Scott M.A."/>
            <person name="Spackman E."/>
            <person name="Goraichik I."/>
            <person name="Dimitrov K.M."/>
            <person name="Suarez D.L."/>
            <person name="Swayne D.E."/>
        </authorList>
    </citation>
    <scope>NUCLEOTIDE SEQUENCE [LARGE SCALE GENOMIC DNA]</scope>
    <source>
        <strain evidence="2 3">DSM 5090</strain>
    </source>
</reference>
<keyword evidence="3" id="KW-1185">Reference proteome</keyword>
<keyword evidence="1" id="KW-0472">Membrane</keyword>
<sequence>MMNLEGMILNAAVVVSLISLAFTPRDKVLQMQFILLFVQLPTWLLGLSAVEMGLLEYPYRELASVNRTSFIFEYLALPVVCVHLNNHYPWHASAPMKAAYFAGVSLLLTGTEVVLERYTMLINYTGWEWYWTWISVIFIFCLTQKTVAWFFSYR</sequence>
<dbReference type="STRING" id="112901.SAMN04488500_105300"/>
<keyword evidence="1" id="KW-1133">Transmembrane helix</keyword>
<dbReference type="Proteomes" id="UP000192738">
    <property type="component" value="Unassembled WGS sequence"/>
</dbReference>
<dbReference type="EMBL" id="FWXI01000005">
    <property type="protein sequence ID" value="SMC60093.1"/>
    <property type="molecule type" value="Genomic_DNA"/>
</dbReference>
<keyword evidence="1" id="KW-0812">Transmembrane</keyword>
<name>A0A1W2AHJ8_9FIRM</name>
<feature type="transmembrane region" description="Helical" evidence="1">
    <location>
        <begin position="67"/>
        <end position="86"/>
    </location>
</feature>
<accession>A0A1W2AHJ8</accession>
<dbReference type="InterPro" id="IPR048147">
    <property type="entry name" value="CBO0543-like"/>
</dbReference>
<feature type="transmembrane region" description="Helical" evidence="1">
    <location>
        <begin position="98"/>
        <end position="118"/>
    </location>
</feature>
<evidence type="ECO:0000256" key="1">
    <source>
        <dbReference type="SAM" id="Phobius"/>
    </source>
</evidence>
<protein>
    <submittedName>
        <fullName evidence="2">Uncharacterized protein</fullName>
    </submittedName>
</protein>
<gene>
    <name evidence="2" type="ORF">SAMN04488500_105300</name>
</gene>
<dbReference type="NCBIfam" id="NF041644">
    <property type="entry name" value="CBO0543_fam"/>
    <property type="match status" value="1"/>
</dbReference>
<evidence type="ECO:0000313" key="2">
    <source>
        <dbReference type="EMBL" id="SMC60093.1"/>
    </source>
</evidence>
<dbReference type="AlphaFoldDB" id="A0A1W2AHJ8"/>
<organism evidence="2 3">
    <name type="scientific">Sporomusa malonica</name>
    <dbReference type="NCBI Taxonomy" id="112901"/>
    <lineage>
        <taxon>Bacteria</taxon>
        <taxon>Bacillati</taxon>
        <taxon>Bacillota</taxon>
        <taxon>Negativicutes</taxon>
        <taxon>Selenomonadales</taxon>
        <taxon>Sporomusaceae</taxon>
        <taxon>Sporomusa</taxon>
    </lineage>
</organism>